<dbReference type="Proteomes" id="UP000078237">
    <property type="component" value="Unassembled WGS sequence"/>
</dbReference>
<comment type="caution">
    <text evidence="1">The sequence shown here is derived from an EMBL/GenBank/DDBJ whole genome shotgun (WGS) entry which is preliminary data.</text>
</comment>
<organism evidence="1 2">
    <name type="scientific">Madurella mycetomatis</name>
    <dbReference type="NCBI Taxonomy" id="100816"/>
    <lineage>
        <taxon>Eukaryota</taxon>
        <taxon>Fungi</taxon>
        <taxon>Dikarya</taxon>
        <taxon>Ascomycota</taxon>
        <taxon>Pezizomycotina</taxon>
        <taxon>Sordariomycetes</taxon>
        <taxon>Sordariomycetidae</taxon>
        <taxon>Sordariales</taxon>
        <taxon>Sordariales incertae sedis</taxon>
        <taxon>Madurella</taxon>
    </lineage>
</organism>
<dbReference type="OrthoDB" id="4599341at2759"/>
<dbReference type="AlphaFoldDB" id="A0A175W0B2"/>
<evidence type="ECO:0000313" key="2">
    <source>
        <dbReference type="Proteomes" id="UP000078237"/>
    </source>
</evidence>
<reference evidence="1 2" key="1">
    <citation type="journal article" date="2016" name="Genome Announc.">
        <title>Genome Sequence of Madurella mycetomatis mm55, Isolated from a Human Mycetoma Case in Sudan.</title>
        <authorList>
            <person name="Smit S."/>
            <person name="Derks M.F."/>
            <person name="Bervoets S."/>
            <person name="Fahal A."/>
            <person name="van Leeuwen W."/>
            <person name="van Belkum A."/>
            <person name="van de Sande W.W."/>
        </authorList>
    </citation>
    <scope>NUCLEOTIDE SEQUENCE [LARGE SCALE GENOMIC DNA]</scope>
    <source>
        <strain evidence="2">mm55</strain>
    </source>
</reference>
<dbReference type="STRING" id="100816.A0A175W0B2"/>
<accession>A0A175W0B2</accession>
<sequence length="238" mass="25947">MASATFSIEGASSALRDLGFYYEKDPAVGDHALEMRGTGFLSRDGLRFCKRNILDDGRIRSTLEFFFPWCGLARYRRIASDPGHIFQIRGGGKRAGLRVLAVFLWEAGSEVVYYGRSPQHALPGVKASNGLWEVPFAALEQAGCSEGSIISFEHGGLSIQDARIAFEPRKGGPIASVFATEDVLRGWTRMKLANTAEIVQQVAEMRSSKIGLYIEHEATNGQPAATESVASPPDFQST</sequence>
<name>A0A175W0B2_9PEZI</name>
<evidence type="ECO:0000313" key="1">
    <source>
        <dbReference type="EMBL" id="KXX77146.1"/>
    </source>
</evidence>
<protein>
    <submittedName>
        <fullName evidence="1">Uncharacterized protein</fullName>
    </submittedName>
</protein>
<keyword evidence="2" id="KW-1185">Reference proteome</keyword>
<proteinExistence type="predicted"/>
<dbReference type="EMBL" id="LCTW02000175">
    <property type="protein sequence ID" value="KXX77146.1"/>
    <property type="molecule type" value="Genomic_DNA"/>
</dbReference>
<dbReference type="VEuPathDB" id="FungiDB:MMYC01_207568"/>
<gene>
    <name evidence="1" type="ORF">MMYC01_207568</name>
</gene>